<dbReference type="SMART" id="SM00796">
    <property type="entry name" value="AHS1"/>
    <property type="match status" value="1"/>
</dbReference>
<dbReference type="InterPro" id="IPR003833">
    <property type="entry name" value="CT_C_D"/>
</dbReference>
<comment type="caution">
    <text evidence="5">The sequence shown here is derived from an EMBL/GenBank/DDBJ whole genome shotgun (WGS) entry which is preliminary data.</text>
</comment>
<sequence>MTVWPRIRPAGLDGLLISFADSLSEPANRAALALRAAIDAAGWPEVQETSTSLVSTYLRFDPLAPGDVQGRLHTLLDTQDWYAAPLPEGRRLWRIPTLYGTGQAPQLDEAAREAGLTRDQAITDLSETRVRVQTIGFAPGQPYLGALPEAWDIPRQTALTDSVPIGALTVAIRQLVLFSVTTPTGWRHVGQTAIRLFQPDSETPFLLRPGDEVLFPPTTAAELDNMRADPQGGATAEALT</sequence>
<organism evidence="5 6">
    <name type="scientific">Lacimonas salitolerans</name>
    <dbReference type="NCBI Taxonomy" id="1323750"/>
    <lineage>
        <taxon>Bacteria</taxon>
        <taxon>Pseudomonadati</taxon>
        <taxon>Pseudomonadota</taxon>
        <taxon>Alphaproteobacteria</taxon>
        <taxon>Rhodobacterales</taxon>
        <taxon>Paracoccaceae</taxon>
        <taxon>Lacimonas</taxon>
    </lineage>
</organism>
<name>A0ABW4EAY6_9RHOB</name>
<dbReference type="Pfam" id="PF02682">
    <property type="entry name" value="CT_C_D"/>
    <property type="match status" value="1"/>
</dbReference>
<keyword evidence="2 5" id="KW-0378">Hydrolase</keyword>
<dbReference type="InterPro" id="IPR010016">
    <property type="entry name" value="PxpB"/>
</dbReference>
<feature type="domain" description="Carboxyltransferase" evidence="4">
    <location>
        <begin position="5"/>
        <end position="207"/>
    </location>
</feature>
<dbReference type="PANTHER" id="PTHR34698">
    <property type="entry name" value="5-OXOPROLINASE SUBUNIT B"/>
    <property type="match status" value="1"/>
</dbReference>
<gene>
    <name evidence="5" type="ORF">ACFTOW_03605</name>
</gene>
<accession>A0ABW4EAY6</accession>
<evidence type="ECO:0000256" key="2">
    <source>
        <dbReference type="ARBA" id="ARBA00022801"/>
    </source>
</evidence>
<protein>
    <submittedName>
        <fullName evidence="5">Allophanate hydrolase subunit 1</fullName>
    </submittedName>
</protein>
<dbReference type="PANTHER" id="PTHR34698:SF2">
    <property type="entry name" value="5-OXOPROLINASE SUBUNIT B"/>
    <property type="match status" value="1"/>
</dbReference>
<proteinExistence type="predicted"/>
<dbReference type="Gene3D" id="3.30.1360.40">
    <property type="match status" value="1"/>
</dbReference>
<dbReference type="RefSeq" id="WP_379913143.1">
    <property type="nucleotide sequence ID" value="NZ_JBHUDD010000027.1"/>
</dbReference>
<dbReference type="SUPFAM" id="SSF50891">
    <property type="entry name" value="Cyclophilin-like"/>
    <property type="match status" value="1"/>
</dbReference>
<dbReference type="Proteomes" id="UP001597186">
    <property type="component" value="Unassembled WGS sequence"/>
</dbReference>
<dbReference type="SUPFAM" id="SSF160467">
    <property type="entry name" value="PH0987 N-terminal domain-like"/>
    <property type="match status" value="1"/>
</dbReference>
<dbReference type="InterPro" id="IPR029000">
    <property type="entry name" value="Cyclophilin-like_dom_sf"/>
</dbReference>
<dbReference type="GO" id="GO:0016787">
    <property type="term" value="F:hydrolase activity"/>
    <property type="evidence" value="ECO:0007669"/>
    <property type="project" value="UniProtKB-KW"/>
</dbReference>
<dbReference type="Gene3D" id="2.40.100.10">
    <property type="entry name" value="Cyclophilin-like"/>
    <property type="match status" value="1"/>
</dbReference>
<dbReference type="EMBL" id="JBHUDD010000027">
    <property type="protein sequence ID" value="MFD1508488.1"/>
    <property type="molecule type" value="Genomic_DNA"/>
</dbReference>
<evidence type="ECO:0000256" key="3">
    <source>
        <dbReference type="ARBA" id="ARBA00022840"/>
    </source>
</evidence>
<evidence type="ECO:0000313" key="6">
    <source>
        <dbReference type="Proteomes" id="UP001597186"/>
    </source>
</evidence>
<keyword evidence="3" id="KW-0067">ATP-binding</keyword>
<reference evidence="6" key="1">
    <citation type="journal article" date="2019" name="Int. J. Syst. Evol. Microbiol.">
        <title>The Global Catalogue of Microorganisms (GCM) 10K type strain sequencing project: providing services to taxonomists for standard genome sequencing and annotation.</title>
        <authorList>
            <consortium name="The Broad Institute Genomics Platform"/>
            <consortium name="The Broad Institute Genome Sequencing Center for Infectious Disease"/>
            <person name="Wu L."/>
            <person name="Ma J."/>
        </authorList>
    </citation>
    <scope>NUCLEOTIDE SEQUENCE [LARGE SCALE GENOMIC DNA]</scope>
    <source>
        <strain evidence="6">CGMCC 1.12477</strain>
    </source>
</reference>
<evidence type="ECO:0000313" key="5">
    <source>
        <dbReference type="EMBL" id="MFD1508488.1"/>
    </source>
</evidence>
<evidence type="ECO:0000259" key="4">
    <source>
        <dbReference type="SMART" id="SM00796"/>
    </source>
</evidence>
<keyword evidence="6" id="KW-1185">Reference proteome</keyword>
<keyword evidence="1" id="KW-0547">Nucleotide-binding</keyword>
<evidence type="ECO:0000256" key="1">
    <source>
        <dbReference type="ARBA" id="ARBA00022741"/>
    </source>
</evidence>